<reference evidence="2" key="1">
    <citation type="submission" date="2020-05" db="EMBL/GenBank/DDBJ databases">
        <authorList>
            <person name="Chiriac C."/>
            <person name="Salcher M."/>
            <person name="Ghai R."/>
            <person name="Kavagutti S V."/>
        </authorList>
    </citation>
    <scope>NUCLEOTIDE SEQUENCE</scope>
</reference>
<dbReference type="AlphaFoldDB" id="A0A6J6ADG9"/>
<gene>
    <name evidence="2" type="ORF">UFOPK4180_00405</name>
</gene>
<evidence type="ECO:0000256" key="1">
    <source>
        <dbReference type="SAM" id="MobiDB-lite"/>
    </source>
</evidence>
<feature type="compositionally biased region" description="Basic residues" evidence="1">
    <location>
        <begin position="68"/>
        <end position="84"/>
    </location>
</feature>
<feature type="compositionally biased region" description="Low complexity" evidence="1">
    <location>
        <begin position="24"/>
        <end position="67"/>
    </location>
</feature>
<evidence type="ECO:0000313" key="2">
    <source>
        <dbReference type="EMBL" id="CAB4366813.1"/>
    </source>
</evidence>
<name>A0A6J6ADG9_9ZZZZ</name>
<feature type="region of interest" description="Disordered" evidence="1">
    <location>
        <begin position="24"/>
        <end position="95"/>
    </location>
</feature>
<protein>
    <submittedName>
        <fullName evidence="2">Unannotated protein</fullName>
    </submittedName>
</protein>
<proteinExistence type="predicted"/>
<organism evidence="2">
    <name type="scientific">freshwater metagenome</name>
    <dbReference type="NCBI Taxonomy" id="449393"/>
    <lineage>
        <taxon>unclassified sequences</taxon>
        <taxon>metagenomes</taxon>
        <taxon>ecological metagenomes</taxon>
    </lineage>
</organism>
<dbReference type="EMBL" id="CAESPC010000046">
    <property type="protein sequence ID" value="CAB4366813.1"/>
    <property type="molecule type" value="Genomic_DNA"/>
</dbReference>
<sequence>MGARLKKLSLFLAFALAFSGSSAVAATKKPSPTPTVKATAKATAKPTVKASSKPTTSASSKPTTKVSIKAKPKPKPKPKPRKKISVSPSPKPPWPPVGFKIDNGIYAKVPTSKELVGVISAKGNLATQVAACKKFVCGAVQVAAEQGCLWWEIDSKVYAQSKELIGNLQTVSSGTTSRELKTILLISPEPLETLEFIDSIEVVCHQETRPPGLQSVTFTNVG</sequence>
<accession>A0A6J6ADG9</accession>